<evidence type="ECO:0000313" key="1">
    <source>
        <dbReference type="EMBL" id="KAH0810823.1"/>
    </source>
</evidence>
<comment type="caution">
    <text evidence="1">The sequence shown here is derived from an EMBL/GenBank/DDBJ whole genome shotgun (WGS) entry which is preliminary data.</text>
</comment>
<organism evidence="1 2">
    <name type="scientific">Tenebrio molitor</name>
    <name type="common">Yellow mealworm beetle</name>
    <dbReference type="NCBI Taxonomy" id="7067"/>
    <lineage>
        <taxon>Eukaryota</taxon>
        <taxon>Metazoa</taxon>
        <taxon>Ecdysozoa</taxon>
        <taxon>Arthropoda</taxon>
        <taxon>Hexapoda</taxon>
        <taxon>Insecta</taxon>
        <taxon>Pterygota</taxon>
        <taxon>Neoptera</taxon>
        <taxon>Endopterygota</taxon>
        <taxon>Coleoptera</taxon>
        <taxon>Polyphaga</taxon>
        <taxon>Cucujiformia</taxon>
        <taxon>Tenebrionidae</taxon>
        <taxon>Tenebrio</taxon>
    </lineage>
</organism>
<dbReference type="Proteomes" id="UP000719412">
    <property type="component" value="Unassembled WGS sequence"/>
</dbReference>
<dbReference type="EMBL" id="JABDTM020027243">
    <property type="protein sequence ID" value="KAH0810823.1"/>
    <property type="molecule type" value="Genomic_DNA"/>
</dbReference>
<reference evidence="1" key="1">
    <citation type="journal article" date="2020" name="J Insects Food Feed">
        <title>The yellow mealworm (Tenebrio molitor) genome: a resource for the emerging insects as food and feed industry.</title>
        <authorList>
            <person name="Eriksson T."/>
            <person name="Andere A."/>
            <person name="Kelstrup H."/>
            <person name="Emery V."/>
            <person name="Picard C."/>
        </authorList>
    </citation>
    <scope>NUCLEOTIDE SEQUENCE</scope>
    <source>
        <strain evidence="1">Stoneville</strain>
        <tissue evidence="1">Whole head</tissue>
    </source>
</reference>
<accession>A0A8J6HA67</accession>
<keyword evidence="2" id="KW-1185">Reference proteome</keyword>
<reference evidence="1" key="2">
    <citation type="submission" date="2021-08" db="EMBL/GenBank/DDBJ databases">
        <authorList>
            <person name="Eriksson T."/>
        </authorList>
    </citation>
    <scope>NUCLEOTIDE SEQUENCE</scope>
    <source>
        <strain evidence="1">Stoneville</strain>
        <tissue evidence="1">Whole head</tissue>
    </source>
</reference>
<sequence length="117" mass="12641">MLGSIEEVSPEVALTGSANSAGESMMNIGVVGVSSVTANSWYFGHLRDQARWLPSQKGHLRCSKGHLFGRCWSGLVGQIGRFGQLGAWCPRLKHQGIVSELGAMCERSHTCDVGRRV</sequence>
<protein>
    <submittedName>
        <fullName evidence="1">Uncharacterized protein</fullName>
    </submittedName>
</protein>
<proteinExistence type="predicted"/>
<evidence type="ECO:0000313" key="2">
    <source>
        <dbReference type="Proteomes" id="UP000719412"/>
    </source>
</evidence>
<name>A0A8J6HA67_TENMO</name>
<dbReference type="AlphaFoldDB" id="A0A8J6HA67"/>
<gene>
    <name evidence="1" type="ORF">GEV33_011968</name>
</gene>